<gene>
    <name evidence="3" type="ORF">H2200_010478</name>
</gene>
<proteinExistence type="predicted"/>
<keyword evidence="2" id="KW-1133">Transmembrane helix</keyword>
<feature type="region of interest" description="Disordered" evidence="1">
    <location>
        <begin position="286"/>
        <end position="323"/>
    </location>
</feature>
<evidence type="ECO:0000256" key="1">
    <source>
        <dbReference type="SAM" id="MobiDB-lite"/>
    </source>
</evidence>
<evidence type="ECO:0000313" key="4">
    <source>
        <dbReference type="Proteomes" id="UP001172673"/>
    </source>
</evidence>
<organism evidence="3 4">
    <name type="scientific">Cladophialophora chaetospira</name>
    <dbReference type="NCBI Taxonomy" id="386627"/>
    <lineage>
        <taxon>Eukaryota</taxon>
        <taxon>Fungi</taxon>
        <taxon>Dikarya</taxon>
        <taxon>Ascomycota</taxon>
        <taxon>Pezizomycotina</taxon>
        <taxon>Eurotiomycetes</taxon>
        <taxon>Chaetothyriomycetidae</taxon>
        <taxon>Chaetothyriales</taxon>
        <taxon>Herpotrichiellaceae</taxon>
        <taxon>Cladophialophora</taxon>
    </lineage>
</organism>
<accession>A0AA38X1I5</accession>
<feature type="transmembrane region" description="Helical" evidence="2">
    <location>
        <begin position="187"/>
        <end position="209"/>
    </location>
</feature>
<reference evidence="3" key="1">
    <citation type="submission" date="2022-10" db="EMBL/GenBank/DDBJ databases">
        <title>Culturing micro-colonial fungi from biological soil crusts in the Mojave desert and describing Neophaeococcomyces mojavensis, and introducing the new genera and species Taxawa tesnikishii.</title>
        <authorList>
            <person name="Kurbessoian T."/>
            <person name="Stajich J.E."/>
        </authorList>
    </citation>
    <scope>NUCLEOTIDE SEQUENCE</scope>
    <source>
        <strain evidence="3">TK_41</strain>
    </source>
</reference>
<protein>
    <recommendedName>
        <fullName evidence="5">Integral membrane protein</fullName>
    </recommendedName>
</protein>
<dbReference type="AlphaFoldDB" id="A0AA38X1I5"/>
<feature type="transmembrane region" description="Helical" evidence="2">
    <location>
        <begin position="390"/>
        <end position="417"/>
    </location>
</feature>
<feature type="region of interest" description="Disordered" evidence="1">
    <location>
        <begin position="1"/>
        <end position="110"/>
    </location>
</feature>
<sequence>MASNVEYYKAVTGGEASGDIGPFDRGSRESVDETGIGPNSSSDVDGIKRHDYTDNAVDERATRPESEAGVSKDERRRSSSTLSSKIDKVPTARDRGSSADQTPVQGPKHRNIYVHHRHTKGLTNIFTAGSAFSHLPFLHRHSHSNEKQAADPEDQAGIPHKNVSVWHNFWIMLTTFPYWNMAFWSGWCYSIGSALFIVSSCISWAPIAFSSVELGHTLETYGPSLCFFFGACLYQIGGVMAYLEAVNDGCFAGAAMKRLLEGHQDIEKELLDSKLHTFFGHLVPHHHHEDDDEETRNGGSVDASQSNWDAITNTNTKNRPEDVYDGVKERVEERHGIHHGSASKEPVPRRQGVDHGSASAQQQQGEVREYLVWRWWPTWHSLLHYHIFELGYVACAIQLFGVTLFGVTSIVILPGIYDSLAWWQLVGAYWVPQTVASCCFIIASIMFTVMAQDNWKTPKWGAVSWWIGIHALIGSCGFLLIAIFGFYSHHHHWAEYQSGLSSIWGSSFYMLSGMFQWYEAININAGPVLAFPNQRVPVLMRHDRRKDEETKV</sequence>
<evidence type="ECO:0000256" key="2">
    <source>
        <dbReference type="SAM" id="Phobius"/>
    </source>
</evidence>
<keyword evidence="2" id="KW-0812">Transmembrane</keyword>
<feature type="compositionally biased region" description="Basic and acidic residues" evidence="1">
    <location>
        <begin position="85"/>
        <end position="97"/>
    </location>
</feature>
<feature type="compositionally biased region" description="Polar residues" evidence="1">
    <location>
        <begin position="302"/>
        <end position="317"/>
    </location>
</feature>
<keyword evidence="2" id="KW-0472">Membrane</keyword>
<feature type="transmembrane region" description="Helical" evidence="2">
    <location>
        <begin position="463"/>
        <end position="487"/>
    </location>
</feature>
<dbReference type="EMBL" id="JAPDRK010000017">
    <property type="protein sequence ID" value="KAJ9605088.1"/>
    <property type="molecule type" value="Genomic_DNA"/>
</dbReference>
<dbReference type="Proteomes" id="UP001172673">
    <property type="component" value="Unassembled WGS sequence"/>
</dbReference>
<feature type="compositionally biased region" description="Basic and acidic residues" evidence="1">
    <location>
        <begin position="45"/>
        <end position="77"/>
    </location>
</feature>
<evidence type="ECO:0000313" key="3">
    <source>
        <dbReference type="EMBL" id="KAJ9605088.1"/>
    </source>
</evidence>
<comment type="caution">
    <text evidence="3">The sequence shown here is derived from an EMBL/GenBank/DDBJ whole genome shotgun (WGS) entry which is preliminary data.</text>
</comment>
<feature type="region of interest" description="Disordered" evidence="1">
    <location>
        <begin position="335"/>
        <end position="362"/>
    </location>
</feature>
<feature type="transmembrane region" description="Helical" evidence="2">
    <location>
        <begin position="429"/>
        <end position="451"/>
    </location>
</feature>
<evidence type="ECO:0008006" key="5">
    <source>
        <dbReference type="Google" id="ProtNLM"/>
    </source>
</evidence>
<name>A0AA38X1I5_9EURO</name>
<keyword evidence="4" id="KW-1185">Reference proteome</keyword>
<feature type="transmembrane region" description="Helical" evidence="2">
    <location>
        <begin position="221"/>
        <end position="243"/>
    </location>
</feature>